<keyword evidence="1 2" id="KW-0238">DNA-binding</keyword>
<dbReference type="InterPro" id="IPR036271">
    <property type="entry name" value="Tet_transcr_reg_TetR-rel_C_sf"/>
</dbReference>
<feature type="DNA-binding region" description="H-T-H motif" evidence="2">
    <location>
        <begin position="36"/>
        <end position="55"/>
    </location>
</feature>
<comment type="caution">
    <text evidence="4">The sequence shown here is derived from an EMBL/GenBank/DDBJ whole genome shotgun (WGS) entry which is preliminary data.</text>
</comment>
<dbReference type="Gene3D" id="1.10.10.60">
    <property type="entry name" value="Homeodomain-like"/>
    <property type="match status" value="1"/>
</dbReference>
<dbReference type="Gene3D" id="1.10.357.10">
    <property type="entry name" value="Tetracycline Repressor, domain 2"/>
    <property type="match status" value="1"/>
</dbReference>
<dbReference type="Proteomes" id="UP000317863">
    <property type="component" value="Unassembled WGS sequence"/>
</dbReference>
<protein>
    <submittedName>
        <fullName evidence="4">TetR/AcrR family transcriptional regulator</fullName>
    </submittedName>
</protein>
<feature type="domain" description="HTH tetR-type" evidence="3">
    <location>
        <begin position="13"/>
        <end position="73"/>
    </location>
</feature>
<evidence type="ECO:0000256" key="2">
    <source>
        <dbReference type="PROSITE-ProRule" id="PRU00335"/>
    </source>
</evidence>
<name>A0A544QWY1_9FIRM</name>
<dbReference type="PANTHER" id="PTHR43479:SF11">
    <property type="entry name" value="ACREF_ENVCD OPERON REPRESSOR-RELATED"/>
    <property type="match status" value="1"/>
</dbReference>
<dbReference type="InterPro" id="IPR001647">
    <property type="entry name" value="HTH_TetR"/>
</dbReference>
<dbReference type="PRINTS" id="PR00455">
    <property type="entry name" value="HTHTETR"/>
</dbReference>
<dbReference type="EMBL" id="SGJB01000003">
    <property type="protein sequence ID" value="TQQ85219.1"/>
    <property type="molecule type" value="Genomic_DNA"/>
</dbReference>
<proteinExistence type="predicted"/>
<dbReference type="SUPFAM" id="SSF48498">
    <property type="entry name" value="Tetracyclin repressor-like, C-terminal domain"/>
    <property type="match status" value="1"/>
</dbReference>
<evidence type="ECO:0000313" key="4">
    <source>
        <dbReference type="EMBL" id="TQQ85219.1"/>
    </source>
</evidence>
<dbReference type="InterPro" id="IPR009057">
    <property type="entry name" value="Homeodomain-like_sf"/>
</dbReference>
<dbReference type="InterPro" id="IPR050624">
    <property type="entry name" value="HTH-type_Tx_Regulator"/>
</dbReference>
<dbReference type="RefSeq" id="WP_142535276.1">
    <property type="nucleotide sequence ID" value="NZ_SGJB01000003.1"/>
</dbReference>
<dbReference type="PROSITE" id="PS50977">
    <property type="entry name" value="HTH_TETR_2"/>
    <property type="match status" value="1"/>
</dbReference>
<dbReference type="SUPFAM" id="SSF46689">
    <property type="entry name" value="Homeodomain-like"/>
    <property type="match status" value="1"/>
</dbReference>
<evidence type="ECO:0000256" key="1">
    <source>
        <dbReference type="ARBA" id="ARBA00023125"/>
    </source>
</evidence>
<evidence type="ECO:0000313" key="5">
    <source>
        <dbReference type="Proteomes" id="UP000317863"/>
    </source>
</evidence>
<gene>
    <name evidence="4" type="ORF">EXD82_02120</name>
</gene>
<dbReference type="AlphaFoldDB" id="A0A544QWY1"/>
<dbReference type="PANTHER" id="PTHR43479">
    <property type="entry name" value="ACREF/ENVCD OPERON REPRESSOR-RELATED"/>
    <property type="match status" value="1"/>
</dbReference>
<reference evidence="4 5" key="1">
    <citation type="submission" date="2019-02" db="EMBL/GenBank/DDBJ databases">
        <title>Peptostreptococcaceae bacterium ZHW00191 nov., a new bacterium isolated from the human gut.</title>
        <authorList>
            <person name="Zhou H.-W."/>
            <person name="Chen X.-J."/>
        </authorList>
    </citation>
    <scope>NUCLEOTIDE SEQUENCE [LARGE SCALE GENOMIC DNA]</scope>
    <source>
        <strain evidence="4 5">ZHW00191</strain>
    </source>
</reference>
<evidence type="ECO:0000259" key="3">
    <source>
        <dbReference type="PROSITE" id="PS50977"/>
    </source>
</evidence>
<accession>A0A544QWY1</accession>
<dbReference type="OrthoDB" id="9780939at2"/>
<keyword evidence="5" id="KW-1185">Reference proteome</keyword>
<dbReference type="GO" id="GO:0003677">
    <property type="term" value="F:DNA binding"/>
    <property type="evidence" value="ECO:0007669"/>
    <property type="project" value="UniProtKB-UniRule"/>
</dbReference>
<dbReference type="Pfam" id="PF00440">
    <property type="entry name" value="TetR_N"/>
    <property type="match status" value="1"/>
</dbReference>
<organism evidence="4 5">
    <name type="scientific">Peptacetobacter hominis</name>
    <dbReference type="NCBI Taxonomy" id="2743610"/>
    <lineage>
        <taxon>Bacteria</taxon>
        <taxon>Bacillati</taxon>
        <taxon>Bacillota</taxon>
        <taxon>Clostridia</taxon>
        <taxon>Peptostreptococcales</taxon>
        <taxon>Peptostreptococcaceae</taxon>
        <taxon>Peptacetobacter</taxon>
    </lineage>
</organism>
<sequence length="209" mass="25650">MYEINEKFNQLNEEKKLKIINAGMEYFGKFGYKKANTEDIAKKAGISKGLLFYYFRNKRSFYFYLWEYCQNVMNKEMNNEEFESITDFFELIDYGTKIKLKIFMKYPFMTEFVLDLFMTKDQNICDNTDKMMTEMIDSSFDIYFRNIDFSPFKEDVDPKQIYKMIVYMSEGYIIEKKRVKIPLDFEKMIDEFNIWKEMFKKMSYKEEYI</sequence>